<dbReference type="InterPro" id="IPR031341">
    <property type="entry name" value="Methyltr_RsmF_N"/>
</dbReference>
<dbReference type="Gene3D" id="3.30.70.1170">
    <property type="entry name" value="Sun protein, domain 3"/>
    <property type="match status" value="1"/>
</dbReference>
<dbReference type="InterPro" id="IPR031340">
    <property type="entry name" value="RsmF_methylt_CI"/>
</dbReference>
<proteinExistence type="inferred from homology"/>
<keyword evidence="4 7" id="KW-0808">Transferase</keyword>
<dbReference type="PROSITE" id="PS51686">
    <property type="entry name" value="SAM_MT_RSMB_NOP"/>
    <property type="match status" value="1"/>
</dbReference>
<feature type="domain" description="SAM-dependent MTase RsmB/NOP-type" evidence="8">
    <location>
        <begin position="22"/>
        <end position="293"/>
    </location>
</feature>
<dbReference type="InterPro" id="IPR049560">
    <property type="entry name" value="MeTrfase_RsmB-F_NOP2_cat"/>
</dbReference>
<evidence type="ECO:0000256" key="5">
    <source>
        <dbReference type="ARBA" id="ARBA00022691"/>
    </source>
</evidence>
<dbReference type="PANTHER" id="PTHR22807">
    <property type="entry name" value="NOP2 YEAST -RELATED NOL1/NOP2/FMU SUN DOMAIN-CONTAINING"/>
    <property type="match status" value="1"/>
</dbReference>
<dbReference type="GO" id="GO:0003723">
    <property type="term" value="F:RNA binding"/>
    <property type="evidence" value="ECO:0007669"/>
    <property type="project" value="UniProtKB-UniRule"/>
</dbReference>
<dbReference type="CDD" id="cd02440">
    <property type="entry name" value="AdoMet_MTases"/>
    <property type="match status" value="1"/>
</dbReference>
<dbReference type="Proteomes" id="UP001057291">
    <property type="component" value="Unassembled WGS sequence"/>
</dbReference>
<organism evidence="9 10">
    <name type="scientific">Collibacillus ludicampi</name>
    <dbReference type="NCBI Taxonomy" id="2771369"/>
    <lineage>
        <taxon>Bacteria</taxon>
        <taxon>Bacillati</taxon>
        <taxon>Bacillota</taxon>
        <taxon>Bacilli</taxon>
        <taxon>Bacillales</taxon>
        <taxon>Alicyclobacillaceae</taxon>
        <taxon>Collibacillus</taxon>
    </lineage>
</organism>
<comment type="caution">
    <text evidence="9">The sequence shown here is derived from an EMBL/GenBank/DDBJ whole genome shotgun (WGS) entry which is preliminary data.</text>
</comment>
<dbReference type="Pfam" id="PF13636">
    <property type="entry name" value="Methyltranf_PUA"/>
    <property type="match status" value="1"/>
</dbReference>
<evidence type="ECO:0000256" key="7">
    <source>
        <dbReference type="PROSITE-ProRule" id="PRU01023"/>
    </source>
</evidence>
<dbReference type="InterPro" id="IPR001678">
    <property type="entry name" value="MeTrfase_RsmB-F_NOP2_dom"/>
</dbReference>
<keyword evidence="3 7" id="KW-0489">Methyltransferase</keyword>
<feature type="active site" description="Nucleophile" evidence="7">
    <location>
        <position position="232"/>
    </location>
</feature>
<keyword evidence="2" id="KW-0963">Cytoplasm</keyword>
<dbReference type="RefSeq" id="WP_282200918.1">
    <property type="nucleotide sequence ID" value="NZ_BOQE01000001.1"/>
</dbReference>
<dbReference type="Gene3D" id="2.30.130.60">
    <property type="match status" value="1"/>
</dbReference>
<dbReference type="GO" id="GO:0001510">
    <property type="term" value="P:RNA methylation"/>
    <property type="evidence" value="ECO:0007669"/>
    <property type="project" value="InterPro"/>
</dbReference>
<dbReference type="PANTHER" id="PTHR22807:SF30">
    <property type="entry name" value="28S RRNA (CYTOSINE(4447)-C(5))-METHYLTRANSFERASE-RELATED"/>
    <property type="match status" value="1"/>
</dbReference>
<name>A0AAV4LJU0_9BACL</name>
<gene>
    <name evidence="9" type="primary">rsmF</name>
    <name evidence="9" type="ORF">DNHGIG_35440</name>
</gene>
<dbReference type="AlphaFoldDB" id="A0AAV4LJU0"/>
<sequence length="461" mass="52926">MRLPSAFLTKREQQLGEDFPLFLQSYEQPRASGLRANRLKITPEALHTLVPFLREPVPWCKDGFYFNEGDTRPAKHPYYYAGLYYIQEPSAMLPADLLQAERRQHVLDLCAAPGGKSVQLAAQLGREGLLVVNDPHPQRAKVLLKNMERYGVVNAVVLNETPERLLQAFSGYFDKILVDAPCSGEGMFRKEPEMAKEWSEESVAKYASWQAEILSTVPKLLRADGEVVYSTCTFSEEENERQVEGFLSANPDFELLDMRRLWPHEVRGEGHFAAKMKRISGTHSFASEKRRRQPARHSLSLSNSAHEAIAQFSEQVWQDAKRWQEWLPSGGYIVERAGHILWEWEDLPVLRGLKVLRSGWLLGMVEKGRFRPSPAFALGLPLEAVQAAKQRFELSTKTEEERYLAIRYLRGETIQQEGKVWPKGWHLVSLEGYPLGWAKGAGHWLKNEFPPGWRWEDRDER</sequence>
<evidence type="ECO:0000313" key="9">
    <source>
        <dbReference type="EMBL" id="GIM47995.1"/>
    </source>
</evidence>
<keyword evidence="10" id="KW-1185">Reference proteome</keyword>
<evidence type="ECO:0000256" key="4">
    <source>
        <dbReference type="ARBA" id="ARBA00022679"/>
    </source>
</evidence>
<dbReference type="GO" id="GO:0008173">
    <property type="term" value="F:RNA methyltransferase activity"/>
    <property type="evidence" value="ECO:0007669"/>
    <property type="project" value="InterPro"/>
</dbReference>
<dbReference type="InterPro" id="IPR023267">
    <property type="entry name" value="RCMT"/>
</dbReference>
<evidence type="ECO:0000256" key="6">
    <source>
        <dbReference type="ARBA" id="ARBA00022884"/>
    </source>
</evidence>
<keyword evidence="5 7" id="KW-0949">S-adenosyl-L-methionine</keyword>
<accession>A0AAV4LJU0</accession>
<dbReference type="SUPFAM" id="SSF53335">
    <property type="entry name" value="S-adenosyl-L-methionine-dependent methyltransferases"/>
    <property type="match status" value="1"/>
</dbReference>
<dbReference type="CDD" id="cd21147">
    <property type="entry name" value="RsmF_methylt_CTD1"/>
    <property type="match status" value="1"/>
</dbReference>
<dbReference type="EMBL" id="BOQE01000001">
    <property type="protein sequence ID" value="GIM47995.1"/>
    <property type="molecule type" value="Genomic_DNA"/>
</dbReference>
<feature type="binding site" evidence="7">
    <location>
        <position position="134"/>
    </location>
    <ligand>
        <name>S-adenosyl-L-methionine</name>
        <dbReference type="ChEBI" id="CHEBI:59789"/>
    </ligand>
</feature>
<dbReference type="Pfam" id="PF17126">
    <property type="entry name" value="RsmF_methylt_CI"/>
    <property type="match status" value="1"/>
</dbReference>
<feature type="binding site" evidence="7">
    <location>
        <begin position="110"/>
        <end position="116"/>
    </location>
    <ligand>
        <name>S-adenosyl-L-methionine</name>
        <dbReference type="ChEBI" id="CHEBI:59789"/>
    </ligand>
</feature>
<evidence type="ECO:0000256" key="3">
    <source>
        <dbReference type="ARBA" id="ARBA00022603"/>
    </source>
</evidence>
<comment type="caution">
    <text evidence="7">Lacks conserved residue(s) required for the propagation of feature annotation.</text>
</comment>
<comment type="similarity">
    <text evidence="1 7">Belongs to the class I-like SAM-binding methyltransferase superfamily. RsmB/NOP family.</text>
</comment>
<dbReference type="Pfam" id="PF01189">
    <property type="entry name" value="Methyltr_RsmB-F"/>
    <property type="match status" value="1"/>
</dbReference>
<dbReference type="InterPro" id="IPR027391">
    <property type="entry name" value="Nol1_Nop2_Fmu_2"/>
</dbReference>
<dbReference type="Pfam" id="PF17125">
    <property type="entry name" value="Methyltr_RsmF_N"/>
    <property type="match status" value="1"/>
</dbReference>
<dbReference type="PRINTS" id="PR02008">
    <property type="entry name" value="RCMTFAMILY"/>
</dbReference>
<evidence type="ECO:0000259" key="8">
    <source>
        <dbReference type="PROSITE" id="PS51686"/>
    </source>
</evidence>
<protein>
    <submittedName>
        <fullName evidence="9">Ribosomal RNA small subunit methyltransferase F</fullName>
    </submittedName>
</protein>
<dbReference type="InterPro" id="IPR029063">
    <property type="entry name" value="SAM-dependent_MTases_sf"/>
</dbReference>
<evidence type="ECO:0000313" key="10">
    <source>
        <dbReference type="Proteomes" id="UP001057291"/>
    </source>
</evidence>
<feature type="binding site" evidence="7">
    <location>
        <position position="179"/>
    </location>
    <ligand>
        <name>S-adenosyl-L-methionine</name>
        <dbReference type="ChEBI" id="CHEBI:59789"/>
    </ligand>
</feature>
<dbReference type="InterPro" id="IPR018314">
    <property type="entry name" value="RsmB/NOL1/NOP2-like_CS"/>
</dbReference>
<dbReference type="Gene3D" id="3.40.50.150">
    <property type="entry name" value="Vaccinia Virus protein VP39"/>
    <property type="match status" value="1"/>
</dbReference>
<keyword evidence="6 7" id="KW-0694">RNA-binding</keyword>
<reference evidence="9" key="1">
    <citation type="journal article" date="2023" name="Int. J. Syst. Evol. Microbiol.">
        <title>Collibacillus ludicampi gen. nov., sp. nov., a new soil bacterium of the family Alicyclobacillaceae.</title>
        <authorList>
            <person name="Jojima T."/>
            <person name="Ioku Y."/>
            <person name="Fukuta Y."/>
            <person name="Shirasaka N."/>
            <person name="Matsumura Y."/>
            <person name="Mori M."/>
        </authorList>
    </citation>
    <scope>NUCLEOTIDE SEQUENCE</scope>
    <source>
        <strain evidence="9">TP075</strain>
    </source>
</reference>
<evidence type="ECO:0000256" key="1">
    <source>
        <dbReference type="ARBA" id="ARBA00007494"/>
    </source>
</evidence>
<evidence type="ECO:0000256" key="2">
    <source>
        <dbReference type="ARBA" id="ARBA00022490"/>
    </source>
</evidence>
<dbReference type="PROSITE" id="PS01153">
    <property type="entry name" value="NOL1_NOP2_SUN"/>
    <property type="match status" value="1"/>
</dbReference>